<gene>
    <name evidence="3" type="ORF">LDJ82_03605</name>
</gene>
<reference evidence="4" key="1">
    <citation type="submission" date="2023-07" db="EMBL/GenBank/DDBJ databases">
        <title>FDA dAtabase for Regulatory Grade micrObial Sequences (FDA-ARGOS): Supporting development and validation of Infectious Disease Dx tests.</title>
        <authorList>
            <person name="Sproer C."/>
            <person name="Gronow S."/>
            <person name="Severitt S."/>
            <person name="Schroder I."/>
            <person name="Tallon L."/>
            <person name="Sadzewicz L."/>
            <person name="Zhao X."/>
            <person name="Boylan J."/>
            <person name="Ott S."/>
            <person name="Bowen H."/>
            <person name="Vavikolanu K."/>
            <person name="Hazen T."/>
            <person name="Aluvathingal J."/>
            <person name="Nadendla S."/>
            <person name="Lowell S."/>
            <person name="Myers T."/>
            <person name="Yan Y."/>
        </authorList>
    </citation>
    <scope>NUCLEOTIDE SEQUENCE [LARGE SCALE GENOMIC DNA]</scope>
    <source>
        <strain evidence="4">FDAARGOS_1538</strain>
    </source>
</reference>
<evidence type="ECO:0000256" key="1">
    <source>
        <dbReference type="SAM" id="MobiDB-lite"/>
    </source>
</evidence>
<evidence type="ECO:0000313" key="3">
    <source>
        <dbReference type="EMBL" id="MCA2095995.1"/>
    </source>
</evidence>
<feature type="compositionally biased region" description="Basic and acidic residues" evidence="1">
    <location>
        <begin position="45"/>
        <end position="79"/>
    </location>
</feature>
<sequence length="698" mass="80866">MKRKIIITSLMMASVLPFIGGMETARADEAQNLNEKAKSELDKAQENLKAAQDEKENAEKDLAQANKDATDKKAKKENLENQLTAKQKELEENQKVLEKDKQIKKIDEEREALAPKIEKAKKDKEAAEDNFNKAKSAHEEAEKQAADKEKFVKEDKTAELNRKYDEANKLLSEQKNKERDFQNQLKENIDKQKELGNKKAGIQDVFKNYEKEKSNKDKIESQDYKDFKRSIDQEIGSIDKEIEKLKGEANGINNAINGISEGTKNFQQDRDDKLKVREQHEQAIELQKNYDAGKITDLNKLVEEKEKERQKAKNALNIEKENKEKAEAEYQGILIQEEERKNEIARLKAAAEFLDKRLKDKTDSFVKKNEASLSEEKAFYEQKSQAAEKSLDLIQKAKKENAEELQNKILDYKNEQAAFEQSENFLEVAKNFKKFIEDKKNSNYDQKVKELKNKMNEAQAELAKKAAILNELSQKDDALALEKNKLDNTSPSDIQKAKEKIAENSEEIEKLKKEIKDIEESKELAKVKNLENKIKDLDKKISDINDQIQKLKNSKPGNQNKHEIPNLEKPSLENPIKEEESEDVWKGLSEMTLEKIDEQIRQKNIRTELKIQLNKYNKLMVAAQKYVEKFTLSRDKKMDTKSYDKLKMDIRVIKKIIDIIENLIKTGDLSDQERIDFVNIIKELKMNIDLVEKSLAQL</sequence>
<keyword evidence="4" id="KW-1185">Reference proteome</keyword>
<protein>
    <submittedName>
        <fullName evidence="3">Uncharacterized protein</fullName>
    </submittedName>
</protein>
<accession>A0ABS7YW90</accession>
<feature type="compositionally biased region" description="Basic and acidic residues" evidence="1">
    <location>
        <begin position="86"/>
        <end position="158"/>
    </location>
</feature>
<feature type="chain" id="PRO_5046072758" evidence="2">
    <location>
        <begin position="28"/>
        <end position="698"/>
    </location>
</feature>
<comment type="caution">
    <text evidence="3">The sequence shown here is derived from an EMBL/GenBank/DDBJ whole genome shotgun (WGS) entry which is preliminary data.</text>
</comment>
<feature type="region of interest" description="Disordered" evidence="1">
    <location>
        <begin position="45"/>
        <end position="158"/>
    </location>
</feature>
<feature type="region of interest" description="Disordered" evidence="1">
    <location>
        <begin position="550"/>
        <end position="578"/>
    </location>
</feature>
<dbReference type="Proteomes" id="UP001198374">
    <property type="component" value="Unassembled WGS sequence"/>
</dbReference>
<name>A0ABS7YW90_9FIRM</name>
<dbReference type="EMBL" id="JAIWIY010000001">
    <property type="protein sequence ID" value="MCA2095995.1"/>
    <property type="molecule type" value="Genomic_DNA"/>
</dbReference>
<proteinExistence type="predicted"/>
<evidence type="ECO:0000256" key="2">
    <source>
        <dbReference type="SAM" id="SignalP"/>
    </source>
</evidence>
<organism evidence="3 4">
    <name type="scientific">Anaerococcus degeneri</name>
    <dbReference type="NCBI Taxonomy" id="361500"/>
    <lineage>
        <taxon>Bacteria</taxon>
        <taxon>Bacillati</taxon>
        <taxon>Bacillota</taxon>
        <taxon>Tissierellia</taxon>
        <taxon>Tissierellales</taxon>
        <taxon>Peptoniphilaceae</taxon>
        <taxon>Anaerococcus</taxon>
    </lineage>
</organism>
<feature type="compositionally biased region" description="Polar residues" evidence="1">
    <location>
        <begin position="550"/>
        <end position="559"/>
    </location>
</feature>
<evidence type="ECO:0000313" key="4">
    <source>
        <dbReference type="Proteomes" id="UP001198374"/>
    </source>
</evidence>
<feature type="signal peptide" evidence="2">
    <location>
        <begin position="1"/>
        <end position="27"/>
    </location>
</feature>
<dbReference type="RefSeq" id="WP_209773365.1">
    <property type="nucleotide sequence ID" value="NZ_JAGGLO010000004.1"/>
</dbReference>
<keyword evidence="2" id="KW-0732">Signal</keyword>